<sequence>MRDWSYYGAAHRYAVHEDEAAERLCDRTMRELRLADDEAELRRRAGAGDRCSAIAFFEILVDADRLDELRAMQEAGDDRAGATLMEALSRQGREDELRREIAAGHDVMWLVYYLKDLGRVDDALAALQEWADQHPDEASLAHARRLTVLLEHGRVEEVRRAAESGDHTAARHLRRFSSK</sequence>
<reference evidence="2" key="1">
    <citation type="journal article" date="2019" name="Int. J. Syst. Evol. Microbiol.">
        <title>The Global Catalogue of Microorganisms (GCM) 10K type strain sequencing project: providing services to taxonomists for standard genome sequencing and annotation.</title>
        <authorList>
            <consortium name="The Broad Institute Genomics Platform"/>
            <consortium name="The Broad Institute Genome Sequencing Center for Infectious Disease"/>
            <person name="Wu L."/>
            <person name="Ma J."/>
        </authorList>
    </citation>
    <scope>NUCLEOTIDE SEQUENCE [LARGE SCALE GENOMIC DNA]</scope>
    <source>
        <strain evidence="2">XZYJT-10</strain>
    </source>
</reference>
<evidence type="ECO:0000313" key="1">
    <source>
        <dbReference type="EMBL" id="MFC7278768.1"/>
    </source>
</evidence>
<dbReference type="Proteomes" id="UP001596548">
    <property type="component" value="Unassembled WGS sequence"/>
</dbReference>
<organism evidence="1 2">
    <name type="scientific">Paractinoplanes rhizophilus</name>
    <dbReference type="NCBI Taxonomy" id="1416877"/>
    <lineage>
        <taxon>Bacteria</taxon>
        <taxon>Bacillati</taxon>
        <taxon>Actinomycetota</taxon>
        <taxon>Actinomycetes</taxon>
        <taxon>Micromonosporales</taxon>
        <taxon>Micromonosporaceae</taxon>
        <taxon>Paractinoplanes</taxon>
    </lineage>
</organism>
<keyword evidence="2" id="KW-1185">Reference proteome</keyword>
<evidence type="ECO:0000313" key="2">
    <source>
        <dbReference type="Proteomes" id="UP001596548"/>
    </source>
</evidence>
<comment type="caution">
    <text evidence="1">The sequence shown here is derived from an EMBL/GenBank/DDBJ whole genome shotgun (WGS) entry which is preliminary data.</text>
</comment>
<name>A0ABW2I1N4_9ACTN</name>
<proteinExistence type="predicted"/>
<accession>A0ABW2I1N4</accession>
<dbReference type="RefSeq" id="WP_378975880.1">
    <property type="nucleotide sequence ID" value="NZ_JBHTBJ010000037.1"/>
</dbReference>
<protein>
    <recommendedName>
        <fullName evidence="3">Tetratricopeptide repeat protein</fullName>
    </recommendedName>
</protein>
<gene>
    <name evidence="1" type="ORF">ACFQS1_32785</name>
</gene>
<dbReference type="EMBL" id="JBHTBJ010000037">
    <property type="protein sequence ID" value="MFC7278768.1"/>
    <property type="molecule type" value="Genomic_DNA"/>
</dbReference>
<evidence type="ECO:0008006" key="3">
    <source>
        <dbReference type="Google" id="ProtNLM"/>
    </source>
</evidence>